<evidence type="ECO:0000256" key="5">
    <source>
        <dbReference type="RuleBase" id="RU004383"/>
    </source>
</evidence>
<comment type="similarity">
    <text evidence="1 4">Belongs to the eukaryotic ribosomal protein eS24 family.</text>
</comment>
<dbReference type="PROSITE" id="PS00529">
    <property type="entry name" value="RIBOSOMAL_S24E"/>
    <property type="match status" value="1"/>
</dbReference>
<proteinExistence type="inferred from homology"/>
<keyword evidence="2 4" id="KW-0689">Ribosomal protein</keyword>
<sequence>MVVDIVHPGLANVSKVEVREKMAKMFKAESDVVFPFGFHTQFGGGRSSGFVLIYDSLDAAKKHEPKYRLARQGMASISRIARKQRKERKNRDKKVRGTGSAKARKAKNKN</sequence>
<protein>
    <recommendedName>
        <fullName evidence="5">40S ribosomal protein S24</fullName>
    </recommendedName>
</protein>
<dbReference type="GO" id="GO:0003735">
    <property type="term" value="F:structural constituent of ribosome"/>
    <property type="evidence" value="ECO:0007669"/>
    <property type="project" value="InterPro"/>
</dbReference>
<feature type="region of interest" description="Disordered" evidence="6">
    <location>
        <begin position="71"/>
        <end position="110"/>
    </location>
</feature>
<evidence type="ECO:0000313" key="7">
    <source>
        <dbReference type="EMBL" id="KAJ1724720.1"/>
    </source>
</evidence>
<dbReference type="GO" id="GO:0005840">
    <property type="term" value="C:ribosome"/>
    <property type="evidence" value="ECO:0007669"/>
    <property type="project" value="UniProtKB-KW"/>
</dbReference>
<comment type="caution">
    <text evidence="7">The sequence shown here is derived from an EMBL/GenBank/DDBJ whole genome shotgun (WGS) entry which is preliminary data.</text>
</comment>
<evidence type="ECO:0000256" key="1">
    <source>
        <dbReference type="ARBA" id="ARBA00009680"/>
    </source>
</evidence>
<evidence type="ECO:0000256" key="6">
    <source>
        <dbReference type="SAM" id="MobiDB-lite"/>
    </source>
</evidence>
<evidence type="ECO:0000256" key="4">
    <source>
        <dbReference type="RuleBase" id="RU004381"/>
    </source>
</evidence>
<dbReference type="GO" id="GO:1990904">
    <property type="term" value="C:ribonucleoprotein complex"/>
    <property type="evidence" value="ECO:0007669"/>
    <property type="project" value="UniProtKB-KW"/>
</dbReference>
<evidence type="ECO:0000256" key="2">
    <source>
        <dbReference type="ARBA" id="ARBA00022980"/>
    </source>
</evidence>
<keyword evidence="3 4" id="KW-0687">Ribonucleoprotein</keyword>
<keyword evidence="8" id="KW-1185">Reference proteome</keyword>
<accession>A0A9W8CSK4</accession>
<dbReference type="InterPro" id="IPR018098">
    <property type="entry name" value="Ribosomal_eS24_CS"/>
</dbReference>
<dbReference type="Pfam" id="PF01282">
    <property type="entry name" value="Ribosomal_S24e"/>
    <property type="match status" value="1"/>
</dbReference>
<dbReference type="GO" id="GO:0006412">
    <property type="term" value="P:translation"/>
    <property type="evidence" value="ECO:0007669"/>
    <property type="project" value="InterPro"/>
</dbReference>
<dbReference type="Gene3D" id="3.30.70.3370">
    <property type="match status" value="1"/>
</dbReference>
<evidence type="ECO:0000313" key="8">
    <source>
        <dbReference type="Proteomes" id="UP001143981"/>
    </source>
</evidence>
<dbReference type="InterPro" id="IPR001976">
    <property type="entry name" value="Ribosomal_eS24"/>
</dbReference>
<feature type="compositionally biased region" description="Basic residues" evidence="6">
    <location>
        <begin position="80"/>
        <end position="110"/>
    </location>
</feature>
<dbReference type="EMBL" id="JANBOI010002086">
    <property type="protein sequence ID" value="KAJ1724720.1"/>
    <property type="molecule type" value="Genomic_DNA"/>
</dbReference>
<dbReference type="PANTHER" id="PTHR10496">
    <property type="entry name" value="40S RIBOSOMAL PROTEIN S24"/>
    <property type="match status" value="1"/>
</dbReference>
<dbReference type="AlphaFoldDB" id="A0A9W8CSK4"/>
<dbReference type="InterPro" id="IPR012678">
    <property type="entry name" value="Ribosomal_uL23/eL15/eS24_sf"/>
</dbReference>
<dbReference type="OrthoDB" id="5571754at2759"/>
<gene>
    <name evidence="7" type="primary">RPS24</name>
    <name evidence="7" type="ORF">LPJ61_005709</name>
</gene>
<organism evidence="7 8">
    <name type="scientific">Coemansia biformis</name>
    <dbReference type="NCBI Taxonomy" id="1286918"/>
    <lineage>
        <taxon>Eukaryota</taxon>
        <taxon>Fungi</taxon>
        <taxon>Fungi incertae sedis</taxon>
        <taxon>Zoopagomycota</taxon>
        <taxon>Kickxellomycotina</taxon>
        <taxon>Kickxellomycetes</taxon>
        <taxon>Kickxellales</taxon>
        <taxon>Kickxellaceae</taxon>
        <taxon>Coemansia</taxon>
    </lineage>
</organism>
<reference evidence="7" key="1">
    <citation type="submission" date="2022-07" db="EMBL/GenBank/DDBJ databases">
        <title>Phylogenomic reconstructions and comparative analyses of Kickxellomycotina fungi.</title>
        <authorList>
            <person name="Reynolds N.K."/>
            <person name="Stajich J.E."/>
            <person name="Barry K."/>
            <person name="Grigoriev I.V."/>
            <person name="Crous P."/>
            <person name="Smith M.E."/>
        </authorList>
    </citation>
    <scope>NUCLEOTIDE SEQUENCE</scope>
    <source>
        <strain evidence="7">BCRC 34381</strain>
    </source>
</reference>
<dbReference type="SUPFAM" id="SSF54189">
    <property type="entry name" value="Ribosomal proteins S24e, L23 and L15e"/>
    <property type="match status" value="1"/>
</dbReference>
<dbReference type="Proteomes" id="UP001143981">
    <property type="component" value="Unassembled WGS sequence"/>
</dbReference>
<evidence type="ECO:0000256" key="3">
    <source>
        <dbReference type="ARBA" id="ARBA00023274"/>
    </source>
</evidence>
<name>A0A9W8CSK4_9FUNG</name>
<dbReference type="InterPro" id="IPR053709">
    <property type="entry name" value="eRP_eS24_sf"/>
</dbReference>